<keyword evidence="4 6" id="KW-0472">Membrane</keyword>
<organism evidence="8 9">
    <name type="scientific">Serendipita indica (strain DSM 11827)</name>
    <name type="common">Root endophyte fungus</name>
    <name type="synonym">Piriformospora indica</name>
    <dbReference type="NCBI Taxonomy" id="1109443"/>
    <lineage>
        <taxon>Eukaryota</taxon>
        <taxon>Fungi</taxon>
        <taxon>Dikarya</taxon>
        <taxon>Basidiomycota</taxon>
        <taxon>Agaricomycotina</taxon>
        <taxon>Agaricomycetes</taxon>
        <taxon>Sebacinales</taxon>
        <taxon>Serendipitaceae</taxon>
        <taxon>Serendipita</taxon>
    </lineage>
</organism>
<sequence>MASTVPSLPLSGGKHAAVIMTGVIGTISTLSVALLLLHLFSVSFVSNRVNANKDERIFLRMHLGAFVVCLLLSDFVQGISGMFQLVWASHRAVTMNKLCTAQASMLLFGDTGTAFWNAVVAIHTFWTVVLGKRMSTVAVALIIATGWTFCLILTVIGPLAIQTPERGPFFTIAGAWCFIQNEYSKERIYLHYVPMFISAFIITVLYLLVALVLFGILIVDGTKWRFRAPPRRKGNGIRDFFGQFSWGRLGLRPSANTNTLSHSVSSGGTRSLGVPGVGRGRGTNSIRLASVPHRSTNDLHDPISSVNGVAVQSIDLTSARPATGSTAHTRDDSMDHERGRPSTAKKISLQQTDKREQKQQAAQAATQMSVGPNQPNGRSLQLKTLAIKMLWYPVVYLILILPIAISRVDSRVKVSLDVMLGFLCLLWLMGTANTIIYVCTRRLGPTPWARRNTMSFSRTRSKSGGVGGGRVERFDATGTSRSVAPVQILVNQYTHHATDEQLVNITREKATSSIGSAYTGPDVPIVAMTKNASAFGGRERIPSDSKVGFDLEDNRQSTPYHLPPTTEIRFEEPAPILSRTRRPLISTASLSHSNAQTQSRRHEVAGSYYLDDDQDSLYAPSQLRRYSSTGPRAY</sequence>
<dbReference type="InterPro" id="IPR017981">
    <property type="entry name" value="GPCR_2-like_7TM"/>
</dbReference>
<dbReference type="PANTHER" id="PTHR23112">
    <property type="entry name" value="G PROTEIN-COUPLED RECEPTOR 157-RELATED"/>
    <property type="match status" value="1"/>
</dbReference>
<feature type="region of interest" description="Disordered" evidence="5">
    <location>
        <begin position="315"/>
        <end position="375"/>
    </location>
</feature>
<dbReference type="PROSITE" id="PS50261">
    <property type="entry name" value="G_PROTEIN_RECEP_F2_4"/>
    <property type="match status" value="1"/>
</dbReference>
<dbReference type="PANTHER" id="PTHR23112:SF37">
    <property type="entry name" value="G PROTEIN-COUPLED RECEPTOR GPR1"/>
    <property type="match status" value="1"/>
</dbReference>
<evidence type="ECO:0000256" key="6">
    <source>
        <dbReference type="SAM" id="Phobius"/>
    </source>
</evidence>
<feature type="transmembrane region" description="Helical" evidence="6">
    <location>
        <begin position="418"/>
        <end position="440"/>
    </location>
</feature>
<dbReference type="GO" id="GO:0007166">
    <property type="term" value="P:cell surface receptor signaling pathway"/>
    <property type="evidence" value="ECO:0007669"/>
    <property type="project" value="InterPro"/>
</dbReference>
<gene>
    <name evidence="8" type="ORF">PIIN_09151</name>
</gene>
<feature type="transmembrane region" description="Helical" evidence="6">
    <location>
        <begin position="389"/>
        <end position="406"/>
    </location>
</feature>
<protein>
    <recommendedName>
        <fullName evidence="7">G-protein coupled receptors family 2 profile 2 domain-containing protein</fullName>
    </recommendedName>
</protein>
<feature type="transmembrane region" description="Helical" evidence="6">
    <location>
        <begin position="192"/>
        <end position="219"/>
    </location>
</feature>
<feature type="transmembrane region" description="Helical" evidence="6">
    <location>
        <begin position="63"/>
        <end position="87"/>
    </location>
</feature>
<evidence type="ECO:0000259" key="7">
    <source>
        <dbReference type="PROSITE" id="PS50261"/>
    </source>
</evidence>
<feature type="domain" description="G-protein coupled receptors family 2 profile 2" evidence="7">
    <location>
        <begin position="15"/>
        <end position="214"/>
    </location>
</feature>
<dbReference type="Gene3D" id="1.20.1070.10">
    <property type="entry name" value="Rhodopsin 7-helix transmembrane proteins"/>
    <property type="match status" value="1"/>
</dbReference>
<accession>G4TV24</accession>
<keyword evidence="3 6" id="KW-1133">Transmembrane helix</keyword>
<feature type="compositionally biased region" description="Basic and acidic residues" evidence="5">
    <location>
        <begin position="537"/>
        <end position="555"/>
    </location>
</feature>
<comment type="subcellular location">
    <subcellularLocation>
        <location evidence="1">Membrane</location>
        <topology evidence="1">Multi-pass membrane protein</topology>
    </subcellularLocation>
</comment>
<feature type="region of interest" description="Disordered" evidence="5">
    <location>
        <begin position="537"/>
        <end position="565"/>
    </location>
</feature>
<dbReference type="HOGENOM" id="CLU_409487_0_0_1"/>
<dbReference type="GO" id="GO:0004930">
    <property type="term" value="F:G protein-coupled receptor activity"/>
    <property type="evidence" value="ECO:0007669"/>
    <property type="project" value="TreeGrafter"/>
</dbReference>
<dbReference type="eggNOG" id="ENOG502RYZC">
    <property type="taxonomic scope" value="Eukaryota"/>
</dbReference>
<dbReference type="EMBL" id="CAFZ01000407">
    <property type="protein sequence ID" value="CCA75167.1"/>
    <property type="molecule type" value="Genomic_DNA"/>
</dbReference>
<evidence type="ECO:0000313" key="9">
    <source>
        <dbReference type="Proteomes" id="UP000007148"/>
    </source>
</evidence>
<dbReference type="Proteomes" id="UP000007148">
    <property type="component" value="Unassembled WGS sequence"/>
</dbReference>
<evidence type="ECO:0000256" key="3">
    <source>
        <dbReference type="ARBA" id="ARBA00022989"/>
    </source>
</evidence>
<dbReference type="OrthoDB" id="100006at2759"/>
<comment type="caution">
    <text evidence="8">The sequence shown here is derived from an EMBL/GenBank/DDBJ whole genome shotgun (WGS) entry which is preliminary data.</text>
</comment>
<dbReference type="STRING" id="1109443.G4TV24"/>
<dbReference type="AlphaFoldDB" id="G4TV24"/>
<feature type="compositionally biased region" description="Polar residues" evidence="5">
    <location>
        <begin position="259"/>
        <end position="269"/>
    </location>
</feature>
<name>G4TV24_SERID</name>
<dbReference type="SUPFAM" id="SSF81321">
    <property type="entry name" value="Family A G protein-coupled receptor-like"/>
    <property type="match status" value="1"/>
</dbReference>
<dbReference type="InParanoid" id="G4TV24"/>
<keyword evidence="9" id="KW-1185">Reference proteome</keyword>
<evidence type="ECO:0000313" key="8">
    <source>
        <dbReference type="EMBL" id="CCA75167.1"/>
    </source>
</evidence>
<feature type="compositionally biased region" description="Basic and acidic residues" evidence="5">
    <location>
        <begin position="328"/>
        <end position="340"/>
    </location>
</feature>
<keyword evidence="2 6" id="KW-0812">Transmembrane</keyword>
<feature type="transmembrane region" description="Helical" evidence="6">
    <location>
        <begin position="16"/>
        <end position="42"/>
    </location>
</feature>
<evidence type="ECO:0000256" key="2">
    <source>
        <dbReference type="ARBA" id="ARBA00022692"/>
    </source>
</evidence>
<feature type="transmembrane region" description="Helical" evidence="6">
    <location>
        <begin position="138"/>
        <end position="161"/>
    </location>
</feature>
<dbReference type="GO" id="GO:0007189">
    <property type="term" value="P:adenylate cyclase-activating G protein-coupled receptor signaling pathway"/>
    <property type="evidence" value="ECO:0007669"/>
    <property type="project" value="TreeGrafter"/>
</dbReference>
<proteinExistence type="predicted"/>
<feature type="transmembrane region" description="Helical" evidence="6">
    <location>
        <begin position="114"/>
        <end position="131"/>
    </location>
</feature>
<reference evidence="8 9" key="1">
    <citation type="journal article" date="2011" name="PLoS Pathog.">
        <title>Endophytic Life Strategies Decoded by Genome and Transcriptome Analyses of the Mutualistic Root Symbiont Piriformospora indica.</title>
        <authorList>
            <person name="Zuccaro A."/>
            <person name="Lahrmann U."/>
            <person name="Guldener U."/>
            <person name="Langen G."/>
            <person name="Pfiffi S."/>
            <person name="Biedenkopf D."/>
            <person name="Wong P."/>
            <person name="Samans B."/>
            <person name="Grimm C."/>
            <person name="Basiewicz M."/>
            <person name="Murat C."/>
            <person name="Martin F."/>
            <person name="Kogel K.H."/>
        </authorList>
    </citation>
    <scope>NUCLEOTIDE SEQUENCE [LARGE SCALE GENOMIC DNA]</scope>
    <source>
        <strain evidence="8 9">DSM 11827</strain>
    </source>
</reference>
<feature type="region of interest" description="Disordered" evidence="5">
    <location>
        <begin position="259"/>
        <end position="284"/>
    </location>
</feature>
<dbReference type="GO" id="GO:0005886">
    <property type="term" value="C:plasma membrane"/>
    <property type="evidence" value="ECO:0007669"/>
    <property type="project" value="TreeGrafter"/>
</dbReference>
<evidence type="ECO:0000256" key="5">
    <source>
        <dbReference type="SAM" id="MobiDB-lite"/>
    </source>
</evidence>
<evidence type="ECO:0000256" key="1">
    <source>
        <dbReference type="ARBA" id="ARBA00004141"/>
    </source>
</evidence>
<evidence type="ECO:0000256" key="4">
    <source>
        <dbReference type="ARBA" id="ARBA00023136"/>
    </source>
</evidence>